<accession>A0A2N9I918</accession>
<protein>
    <submittedName>
        <fullName evidence="1">Uncharacterized protein</fullName>
    </submittedName>
</protein>
<organism evidence="1">
    <name type="scientific">Fagus sylvatica</name>
    <name type="common">Beechnut</name>
    <dbReference type="NCBI Taxonomy" id="28930"/>
    <lineage>
        <taxon>Eukaryota</taxon>
        <taxon>Viridiplantae</taxon>
        <taxon>Streptophyta</taxon>
        <taxon>Embryophyta</taxon>
        <taxon>Tracheophyta</taxon>
        <taxon>Spermatophyta</taxon>
        <taxon>Magnoliopsida</taxon>
        <taxon>eudicotyledons</taxon>
        <taxon>Gunneridae</taxon>
        <taxon>Pentapetalae</taxon>
        <taxon>rosids</taxon>
        <taxon>fabids</taxon>
        <taxon>Fagales</taxon>
        <taxon>Fagaceae</taxon>
        <taxon>Fagus</taxon>
    </lineage>
</organism>
<evidence type="ECO:0000313" key="1">
    <source>
        <dbReference type="EMBL" id="SPD22467.1"/>
    </source>
</evidence>
<gene>
    <name evidence="1" type="ORF">FSB_LOCUS50349</name>
</gene>
<proteinExistence type="predicted"/>
<dbReference type="EMBL" id="OIVN01005445">
    <property type="protein sequence ID" value="SPD22467.1"/>
    <property type="molecule type" value="Genomic_DNA"/>
</dbReference>
<sequence>MGGVILTSYIGAVCGNRISRSFGMNGGYFRASKLRQARQASELELPSIQSSNHLNHWVDSGLIYKSLNLLGPRPPPTDRLSSDLSLYGGKYSNVEVTRLHAPEKKPATLFTRSSAAALFEAENTSFQSPKRQTDNHFGLLFDRFTIWRWNRLHRSLHAPPCAGKAPATCFTRAHAPNTCPRVPGTRLHATGTRQRQVSLHGFARSALNLQSSCHVAGKKKKKKKKLVRRNGAFYGPNSSSRPLWPRLKTKFS</sequence>
<reference evidence="1" key="1">
    <citation type="submission" date="2018-02" db="EMBL/GenBank/DDBJ databases">
        <authorList>
            <person name="Cohen D.B."/>
            <person name="Kent A.D."/>
        </authorList>
    </citation>
    <scope>NUCLEOTIDE SEQUENCE</scope>
</reference>
<name>A0A2N9I918_FAGSY</name>
<dbReference type="AlphaFoldDB" id="A0A2N9I918"/>